<evidence type="ECO:0000256" key="8">
    <source>
        <dbReference type="ARBA" id="ARBA00023077"/>
    </source>
</evidence>
<evidence type="ECO:0000256" key="9">
    <source>
        <dbReference type="ARBA" id="ARBA00023136"/>
    </source>
</evidence>
<protein>
    <submittedName>
        <fullName evidence="12">TonB-dependent receptor</fullName>
    </submittedName>
</protein>
<evidence type="ECO:0000256" key="2">
    <source>
        <dbReference type="ARBA" id="ARBA00022448"/>
    </source>
</evidence>
<gene>
    <name evidence="12" type="ORF">SIL87_09495</name>
</gene>
<evidence type="ECO:0000256" key="7">
    <source>
        <dbReference type="ARBA" id="ARBA00023065"/>
    </source>
</evidence>
<dbReference type="SUPFAM" id="SSF56935">
    <property type="entry name" value="Porins"/>
    <property type="match status" value="1"/>
</dbReference>
<dbReference type="EMBL" id="JAWXYB010000018">
    <property type="protein sequence ID" value="MDX5930996.1"/>
    <property type="molecule type" value="Genomic_DNA"/>
</dbReference>
<keyword evidence="12" id="KW-0675">Receptor</keyword>
<dbReference type="AlphaFoldDB" id="A0AAW9DQ13"/>
<dbReference type="Gene3D" id="2.40.170.20">
    <property type="entry name" value="TonB-dependent receptor, beta-barrel domain"/>
    <property type="match status" value="1"/>
</dbReference>
<organism evidence="12 13">
    <name type="scientific">Acidiphilium acidophilum</name>
    <name type="common">Thiobacillus acidophilus</name>
    <dbReference type="NCBI Taxonomy" id="76588"/>
    <lineage>
        <taxon>Bacteria</taxon>
        <taxon>Pseudomonadati</taxon>
        <taxon>Pseudomonadota</taxon>
        <taxon>Alphaproteobacteria</taxon>
        <taxon>Acetobacterales</taxon>
        <taxon>Acidocellaceae</taxon>
        <taxon>Acidiphilium</taxon>
    </lineage>
</organism>
<feature type="domain" description="TonB-dependent receptor-like beta-barrel" evidence="11">
    <location>
        <begin position="28"/>
        <end position="466"/>
    </location>
</feature>
<comment type="caution">
    <text evidence="12">The sequence shown here is derived from an EMBL/GenBank/DDBJ whole genome shotgun (WGS) entry which is preliminary data.</text>
</comment>
<evidence type="ECO:0000256" key="4">
    <source>
        <dbReference type="ARBA" id="ARBA00022496"/>
    </source>
</evidence>
<dbReference type="GO" id="GO:0006826">
    <property type="term" value="P:iron ion transport"/>
    <property type="evidence" value="ECO:0007669"/>
    <property type="project" value="UniProtKB-KW"/>
</dbReference>
<keyword evidence="9" id="KW-0472">Membrane</keyword>
<keyword evidence="10" id="KW-0998">Cell outer membrane</keyword>
<accession>A0AAW9DQ13</accession>
<proteinExistence type="predicted"/>
<dbReference type="Proteomes" id="UP001279553">
    <property type="component" value="Unassembled WGS sequence"/>
</dbReference>
<dbReference type="Pfam" id="PF00593">
    <property type="entry name" value="TonB_dep_Rec_b-barrel"/>
    <property type="match status" value="1"/>
</dbReference>
<keyword evidence="2" id="KW-0813">Transport</keyword>
<dbReference type="GO" id="GO:0009279">
    <property type="term" value="C:cell outer membrane"/>
    <property type="evidence" value="ECO:0007669"/>
    <property type="project" value="UniProtKB-SubCell"/>
</dbReference>
<evidence type="ECO:0000256" key="5">
    <source>
        <dbReference type="ARBA" id="ARBA00022692"/>
    </source>
</evidence>
<evidence type="ECO:0000256" key="3">
    <source>
        <dbReference type="ARBA" id="ARBA00022452"/>
    </source>
</evidence>
<dbReference type="InterPro" id="IPR000531">
    <property type="entry name" value="Beta-barrel_TonB"/>
</dbReference>
<keyword evidence="6" id="KW-0408">Iron</keyword>
<sequence length="521" mass="56747">MPVIPVSPIAGVTVTGNPGVAGSTLYSQQSSGYDSALPFNTYEKFDTNAMWLVFAKENVALDDTTTLHNLTWYENITRVHSRLNDLYNTGPQVSEYNDPHTNIFGDKLWITKDFTDNTVDIGGYYIHDTYNSRNNFYNVLDGGNKNTVNIGGKIRSSYFTQDDFAAFAQDDFHPMKALHITPGVRFVSFQTGYSNGALQDFTYAPGVVLSSHCPLDGSSTKGNTTDQGASCGANESRNGVEPSISANLQVMPWMSLYGSYAESLRTPSVGGGGGLFQKVDPTSYHLELGQDFQAGAKFKVSHQGILNHFIAGISYFHLRYAKQSINYTLANGNTITANGSSIYKGVNLYFDDNPIYSLFVYGNASINDAVYQTYVTGAGAANAGTSFGGSHVPYVPRASFNLGAYYQDVVGDTLIEPRAWYQFTGTQNLFNNFTGAPSAQKMPSYGTINLSLKVAVPLTLPYAGRKTLDFKLTALNVANNRYNEYEYIGTGGYFGAAQAGQYLYAYPGAPLTIYGSVGMHF</sequence>
<keyword evidence="7" id="KW-0406">Ion transport</keyword>
<keyword evidence="13" id="KW-1185">Reference proteome</keyword>
<keyword evidence="8" id="KW-0798">TonB box</keyword>
<evidence type="ECO:0000256" key="6">
    <source>
        <dbReference type="ARBA" id="ARBA00023004"/>
    </source>
</evidence>
<evidence type="ECO:0000313" key="12">
    <source>
        <dbReference type="EMBL" id="MDX5930996.1"/>
    </source>
</evidence>
<dbReference type="PANTHER" id="PTHR32552">
    <property type="entry name" value="FERRICHROME IRON RECEPTOR-RELATED"/>
    <property type="match status" value="1"/>
</dbReference>
<dbReference type="InterPro" id="IPR036942">
    <property type="entry name" value="Beta-barrel_TonB_sf"/>
</dbReference>
<evidence type="ECO:0000256" key="10">
    <source>
        <dbReference type="ARBA" id="ARBA00023237"/>
    </source>
</evidence>
<evidence type="ECO:0000256" key="1">
    <source>
        <dbReference type="ARBA" id="ARBA00004571"/>
    </source>
</evidence>
<dbReference type="InterPro" id="IPR039426">
    <property type="entry name" value="TonB-dep_rcpt-like"/>
</dbReference>
<keyword evidence="4" id="KW-0410">Iron transport</keyword>
<keyword evidence="5" id="KW-0812">Transmembrane</keyword>
<evidence type="ECO:0000259" key="11">
    <source>
        <dbReference type="Pfam" id="PF00593"/>
    </source>
</evidence>
<dbReference type="PANTHER" id="PTHR32552:SF81">
    <property type="entry name" value="TONB-DEPENDENT OUTER MEMBRANE RECEPTOR"/>
    <property type="match status" value="1"/>
</dbReference>
<evidence type="ECO:0000313" key="13">
    <source>
        <dbReference type="Proteomes" id="UP001279553"/>
    </source>
</evidence>
<comment type="subcellular location">
    <subcellularLocation>
        <location evidence="1">Cell outer membrane</location>
        <topology evidence="1">Multi-pass membrane protein</topology>
    </subcellularLocation>
</comment>
<name>A0AAW9DQ13_ACIAO</name>
<keyword evidence="3" id="KW-1134">Transmembrane beta strand</keyword>
<dbReference type="RefSeq" id="WP_319613919.1">
    <property type="nucleotide sequence ID" value="NZ_JAWXYB010000018.1"/>
</dbReference>
<reference evidence="12 13" key="1">
    <citation type="submission" date="2023-11" db="EMBL/GenBank/DDBJ databases">
        <title>MicrobeMod: A computational toolkit for identifying prokaryotic methylation and restriction-modification with nanopore sequencing.</title>
        <authorList>
            <person name="Crits-Christoph A."/>
            <person name="Kang S.C."/>
            <person name="Lee H."/>
            <person name="Ostrov N."/>
        </authorList>
    </citation>
    <scope>NUCLEOTIDE SEQUENCE [LARGE SCALE GENOMIC DNA]</scope>
    <source>
        <strain evidence="12 13">DSMZ 700</strain>
    </source>
</reference>